<dbReference type="GO" id="GO:0000981">
    <property type="term" value="F:DNA-binding transcription factor activity, RNA polymerase II-specific"/>
    <property type="evidence" value="ECO:0007669"/>
    <property type="project" value="InterPro"/>
</dbReference>
<dbReference type="Proteomes" id="UP001209878">
    <property type="component" value="Unassembled WGS sequence"/>
</dbReference>
<dbReference type="PROSITE" id="PS00027">
    <property type="entry name" value="HOMEOBOX_1"/>
    <property type="match status" value="1"/>
</dbReference>
<dbReference type="GO" id="GO:0000977">
    <property type="term" value="F:RNA polymerase II transcription regulatory region sequence-specific DNA binding"/>
    <property type="evidence" value="ECO:0007669"/>
    <property type="project" value="TreeGrafter"/>
</dbReference>
<comment type="subcellular location">
    <subcellularLocation>
        <location evidence="1 7 8">Nucleus</location>
    </subcellularLocation>
</comment>
<keyword evidence="5 7" id="KW-0539">Nucleus</keyword>
<dbReference type="CDD" id="cd00086">
    <property type="entry name" value="homeodomain"/>
    <property type="match status" value="1"/>
</dbReference>
<dbReference type="InterPro" id="IPR020479">
    <property type="entry name" value="HD_metazoa"/>
</dbReference>
<protein>
    <recommendedName>
        <fullName evidence="9">Homeobox domain-containing protein</fullName>
    </recommendedName>
</protein>
<evidence type="ECO:0000256" key="5">
    <source>
        <dbReference type="ARBA" id="ARBA00023242"/>
    </source>
</evidence>
<dbReference type="PANTHER" id="PTHR24338:SF0">
    <property type="entry name" value="MUSCLE SEGMENTATION HOMEOBOX"/>
    <property type="match status" value="1"/>
</dbReference>
<evidence type="ECO:0000256" key="4">
    <source>
        <dbReference type="ARBA" id="ARBA00023155"/>
    </source>
</evidence>
<dbReference type="InterPro" id="IPR050674">
    <property type="entry name" value="Msh_Homeobox_Regulators"/>
</dbReference>
<dbReference type="InterPro" id="IPR017970">
    <property type="entry name" value="Homeobox_CS"/>
</dbReference>
<feature type="DNA-binding region" description="Homeobox" evidence="7">
    <location>
        <begin position="203"/>
        <end position="262"/>
    </location>
</feature>
<keyword evidence="4 7" id="KW-0371">Homeobox</keyword>
<feature type="domain" description="Homeobox" evidence="9">
    <location>
        <begin position="201"/>
        <end position="261"/>
    </location>
</feature>
<dbReference type="SUPFAM" id="SSF46689">
    <property type="entry name" value="Homeodomain-like"/>
    <property type="match status" value="1"/>
</dbReference>
<sequence>MTLDDQRTYFEDSSCADFATKNMGVGGEDIAKMVDATTDICRSRSPVVKTEGLDAKMETSAELTCVPEERQKPAARVPLSFGVDSIMAGTVRRCSRPTGDKVAVKNSVNSSPMTRFSVDNILSSVCVNSATPQSQSPRRCQLTGTTTVALMADVSPAKLSSEVPAAWATTSPDFLARQGVADVRLPSPPFAAQKCTLRKHKPNRKPRTPFTMEQLLALERKFRLKQYLSIAERAEFASSLTLTETQIKIWFQNRRAKSKRLQEAEIEKLRMAAKPMYHSPLPPSLSLVSMATNLQSPPVGLMRPAVHIDPWMYPQYSFYGLHGSLSPSVSFSR</sequence>
<evidence type="ECO:0000256" key="2">
    <source>
        <dbReference type="ARBA" id="ARBA00022473"/>
    </source>
</evidence>
<comment type="similarity">
    <text evidence="6">Belongs to the Msh homeobox family.</text>
</comment>
<keyword evidence="3 7" id="KW-0238">DNA-binding</keyword>
<reference evidence="10" key="1">
    <citation type="journal article" date="2023" name="Mol. Biol. Evol.">
        <title>Third-Generation Sequencing Reveals the Adaptive Role of the Epigenome in Three Deep-Sea Polychaetes.</title>
        <authorList>
            <person name="Perez M."/>
            <person name="Aroh O."/>
            <person name="Sun Y."/>
            <person name="Lan Y."/>
            <person name="Juniper S.K."/>
            <person name="Young C.R."/>
            <person name="Angers B."/>
            <person name="Qian P.Y."/>
        </authorList>
    </citation>
    <scope>NUCLEOTIDE SEQUENCE</scope>
    <source>
        <strain evidence="10">R07B-5</strain>
    </source>
</reference>
<evidence type="ECO:0000313" key="10">
    <source>
        <dbReference type="EMBL" id="KAK2174272.1"/>
    </source>
</evidence>
<dbReference type="InterPro" id="IPR001356">
    <property type="entry name" value="HD"/>
</dbReference>
<dbReference type="Pfam" id="PF00046">
    <property type="entry name" value="Homeodomain"/>
    <property type="match status" value="1"/>
</dbReference>
<dbReference type="InterPro" id="IPR009057">
    <property type="entry name" value="Homeodomain-like_sf"/>
</dbReference>
<evidence type="ECO:0000313" key="11">
    <source>
        <dbReference type="Proteomes" id="UP001209878"/>
    </source>
</evidence>
<accession>A0AAD9KN75</accession>
<dbReference type="PROSITE" id="PS50071">
    <property type="entry name" value="HOMEOBOX_2"/>
    <property type="match status" value="1"/>
</dbReference>
<dbReference type="PRINTS" id="PR00024">
    <property type="entry name" value="HOMEOBOX"/>
</dbReference>
<dbReference type="GO" id="GO:0005634">
    <property type="term" value="C:nucleus"/>
    <property type="evidence" value="ECO:0007669"/>
    <property type="project" value="UniProtKB-SubCell"/>
</dbReference>
<comment type="caution">
    <text evidence="10">The sequence shown here is derived from an EMBL/GenBank/DDBJ whole genome shotgun (WGS) entry which is preliminary data.</text>
</comment>
<keyword evidence="2" id="KW-0217">Developmental protein</keyword>
<evidence type="ECO:0000256" key="3">
    <source>
        <dbReference type="ARBA" id="ARBA00023125"/>
    </source>
</evidence>
<gene>
    <name evidence="10" type="ORF">NP493_814g01044</name>
</gene>
<evidence type="ECO:0000256" key="8">
    <source>
        <dbReference type="RuleBase" id="RU000682"/>
    </source>
</evidence>
<evidence type="ECO:0000256" key="1">
    <source>
        <dbReference type="ARBA" id="ARBA00004123"/>
    </source>
</evidence>
<proteinExistence type="inferred from homology"/>
<dbReference type="AlphaFoldDB" id="A0AAD9KN75"/>
<dbReference type="SMART" id="SM00389">
    <property type="entry name" value="HOX"/>
    <property type="match status" value="1"/>
</dbReference>
<dbReference type="GO" id="GO:0048598">
    <property type="term" value="P:embryonic morphogenesis"/>
    <property type="evidence" value="ECO:0007669"/>
    <property type="project" value="TreeGrafter"/>
</dbReference>
<dbReference type="EMBL" id="JAODUO010000814">
    <property type="protein sequence ID" value="KAK2174272.1"/>
    <property type="molecule type" value="Genomic_DNA"/>
</dbReference>
<evidence type="ECO:0000256" key="7">
    <source>
        <dbReference type="PROSITE-ProRule" id="PRU00108"/>
    </source>
</evidence>
<keyword evidence="11" id="KW-1185">Reference proteome</keyword>
<name>A0AAD9KN75_RIDPI</name>
<evidence type="ECO:0000259" key="9">
    <source>
        <dbReference type="PROSITE" id="PS50071"/>
    </source>
</evidence>
<dbReference type="PANTHER" id="PTHR24338">
    <property type="entry name" value="HOMEOBOX PROTEIN MSX"/>
    <property type="match status" value="1"/>
</dbReference>
<organism evidence="10 11">
    <name type="scientific">Ridgeia piscesae</name>
    <name type="common">Tubeworm</name>
    <dbReference type="NCBI Taxonomy" id="27915"/>
    <lineage>
        <taxon>Eukaryota</taxon>
        <taxon>Metazoa</taxon>
        <taxon>Spiralia</taxon>
        <taxon>Lophotrochozoa</taxon>
        <taxon>Annelida</taxon>
        <taxon>Polychaeta</taxon>
        <taxon>Sedentaria</taxon>
        <taxon>Canalipalpata</taxon>
        <taxon>Sabellida</taxon>
        <taxon>Siboglinidae</taxon>
        <taxon>Ridgeia</taxon>
    </lineage>
</organism>
<dbReference type="Gene3D" id="1.10.10.60">
    <property type="entry name" value="Homeodomain-like"/>
    <property type="match status" value="1"/>
</dbReference>
<evidence type="ECO:0000256" key="6">
    <source>
        <dbReference type="ARBA" id="ARBA00038425"/>
    </source>
</evidence>